<accession>A8M8W1</accession>
<dbReference type="InterPro" id="IPR037236">
    <property type="entry name" value="STIV_B116-like_sf"/>
</dbReference>
<evidence type="ECO:0000313" key="2">
    <source>
        <dbReference type="Proteomes" id="UP000001137"/>
    </source>
</evidence>
<dbReference type="InterPro" id="IPR015055">
    <property type="entry name" value="STIV_B116-like"/>
</dbReference>
<dbReference type="Gene3D" id="3.40.50.11170">
    <property type="entry name" value="Uncharacterised protein PF08960, DUF1874"/>
    <property type="match status" value="1"/>
</dbReference>
<dbReference type="AlphaFoldDB" id="A8M8W1"/>
<reference evidence="1 2" key="1">
    <citation type="submission" date="2007-10" db="EMBL/GenBank/DDBJ databases">
        <title>Complete sequence of Caldivirga maquilingensis IC-167.</title>
        <authorList>
            <consortium name="US DOE Joint Genome Institute"/>
            <person name="Copeland A."/>
            <person name="Lucas S."/>
            <person name="Lapidus A."/>
            <person name="Barry K."/>
            <person name="Glavina del Rio T."/>
            <person name="Dalin E."/>
            <person name="Tice H."/>
            <person name="Pitluck S."/>
            <person name="Saunders E."/>
            <person name="Brettin T."/>
            <person name="Bruce D."/>
            <person name="Detter J.C."/>
            <person name="Han C."/>
            <person name="Schmutz J."/>
            <person name="Larimer F."/>
            <person name="Land M."/>
            <person name="Hauser L."/>
            <person name="Kyrpides N."/>
            <person name="Ivanova N."/>
            <person name="Biddle J.F."/>
            <person name="Zhang Z."/>
            <person name="Fitz-Gibbon S.T."/>
            <person name="Lowe T.M."/>
            <person name="Saltikov C."/>
            <person name="House C.H."/>
            <person name="Richardson P."/>
        </authorList>
    </citation>
    <scope>NUCLEOTIDE SEQUENCE [LARGE SCALE GENOMIC DNA]</scope>
    <source>
        <strain evidence="2">ATCC 700844 / DSM 13496 / JCM 10307 / IC-167</strain>
    </source>
</reference>
<dbReference type="STRING" id="397948.Cmaq_1354"/>
<evidence type="ECO:0000313" key="1">
    <source>
        <dbReference type="EMBL" id="ABW02180.1"/>
    </source>
</evidence>
<keyword evidence="2" id="KW-1185">Reference proteome</keyword>
<sequence length="119" mass="13002">MSENVVYLLNGLGSCMLPCGGIIRLNQMSVDEAKSMVQGKEIISYIERQDTAQALSTLLGVNVPINSGQLVTDEISMGILLHINGQVDKNQLSNPSELLKLIDKGVIKLYRVLIDPYPC</sequence>
<name>A8M8W1_CALMQ</name>
<dbReference type="OrthoDB" id="375349at2157"/>
<dbReference type="SUPFAM" id="SSF143602">
    <property type="entry name" value="STIV B116-like"/>
    <property type="match status" value="1"/>
</dbReference>
<gene>
    <name evidence="1" type="ordered locus">Cmaq_1354</name>
</gene>
<dbReference type="KEGG" id="cma:Cmaq_1354"/>
<dbReference type="EMBL" id="CP000852">
    <property type="protein sequence ID" value="ABW02180.1"/>
    <property type="molecule type" value="Genomic_DNA"/>
</dbReference>
<dbReference type="Pfam" id="PF08960">
    <property type="entry name" value="STIV_B116-like"/>
    <property type="match status" value="1"/>
</dbReference>
<proteinExistence type="predicted"/>
<protein>
    <submittedName>
        <fullName evidence="1">Uncharacterized protein</fullName>
    </submittedName>
</protein>
<dbReference type="HOGENOM" id="CLU_2055949_0_0_2"/>
<organism evidence="1 2">
    <name type="scientific">Caldivirga maquilingensis (strain ATCC 700844 / DSM 13496 / JCM 10307 / IC-167)</name>
    <dbReference type="NCBI Taxonomy" id="397948"/>
    <lineage>
        <taxon>Archaea</taxon>
        <taxon>Thermoproteota</taxon>
        <taxon>Thermoprotei</taxon>
        <taxon>Thermoproteales</taxon>
        <taxon>Thermoproteaceae</taxon>
        <taxon>Caldivirga</taxon>
    </lineage>
</organism>
<dbReference type="Proteomes" id="UP000001137">
    <property type="component" value="Chromosome"/>
</dbReference>